<reference evidence="2 3" key="1">
    <citation type="submission" date="2020-04" db="EMBL/GenBank/DDBJ databases">
        <title>Ferrimonas sp. S7 isolated from sea water.</title>
        <authorList>
            <person name="Bae S.S."/>
            <person name="Baek K."/>
        </authorList>
    </citation>
    <scope>NUCLEOTIDE SEQUENCE [LARGE SCALE GENOMIC DNA]</scope>
    <source>
        <strain evidence="2 3">S7</strain>
    </source>
</reference>
<dbReference type="NCBIfam" id="TIGR02521">
    <property type="entry name" value="type_IV_pilW"/>
    <property type="match status" value="1"/>
</dbReference>
<feature type="repeat" description="TPR" evidence="1">
    <location>
        <begin position="41"/>
        <end position="74"/>
    </location>
</feature>
<evidence type="ECO:0000313" key="3">
    <source>
        <dbReference type="Proteomes" id="UP000501602"/>
    </source>
</evidence>
<dbReference type="SUPFAM" id="SSF81901">
    <property type="entry name" value="HCP-like"/>
    <property type="match status" value="1"/>
</dbReference>
<gene>
    <name evidence="2" type="primary">pilW</name>
    <name evidence="2" type="ORF">HER31_08915</name>
</gene>
<dbReference type="AlphaFoldDB" id="A0A6H1UED2"/>
<dbReference type="InterPro" id="IPR019734">
    <property type="entry name" value="TPR_rpt"/>
</dbReference>
<feature type="repeat" description="TPR" evidence="1">
    <location>
        <begin position="145"/>
        <end position="178"/>
    </location>
</feature>
<proteinExistence type="predicted"/>
<dbReference type="Pfam" id="PF13424">
    <property type="entry name" value="TPR_12"/>
    <property type="match status" value="1"/>
</dbReference>
<evidence type="ECO:0000313" key="2">
    <source>
        <dbReference type="EMBL" id="QIZ76989.1"/>
    </source>
</evidence>
<dbReference type="PANTHER" id="PTHR12558">
    <property type="entry name" value="CELL DIVISION CYCLE 16,23,27"/>
    <property type="match status" value="1"/>
</dbReference>
<dbReference type="Gene3D" id="1.25.40.10">
    <property type="entry name" value="Tetratricopeptide repeat domain"/>
    <property type="match status" value="1"/>
</dbReference>
<dbReference type="Pfam" id="PF13432">
    <property type="entry name" value="TPR_16"/>
    <property type="match status" value="1"/>
</dbReference>
<keyword evidence="3" id="KW-1185">Reference proteome</keyword>
<protein>
    <submittedName>
        <fullName evidence="2">Type IV pilus biogenesis/stability protein PilW</fullName>
    </submittedName>
</protein>
<dbReference type="PANTHER" id="PTHR12558:SF13">
    <property type="entry name" value="CELL DIVISION CYCLE PROTEIN 27 HOMOLOG"/>
    <property type="match status" value="1"/>
</dbReference>
<dbReference type="InterPro" id="IPR011990">
    <property type="entry name" value="TPR-like_helical_dom_sf"/>
</dbReference>
<organism evidence="2 3">
    <name type="scientific">Ferrimonas lipolytica</name>
    <dbReference type="NCBI Taxonomy" id="2724191"/>
    <lineage>
        <taxon>Bacteria</taxon>
        <taxon>Pseudomonadati</taxon>
        <taxon>Pseudomonadota</taxon>
        <taxon>Gammaproteobacteria</taxon>
        <taxon>Alteromonadales</taxon>
        <taxon>Ferrimonadaceae</taxon>
        <taxon>Ferrimonas</taxon>
    </lineage>
</organism>
<dbReference type="InterPro" id="IPR013360">
    <property type="entry name" value="Pilus_4_PilW"/>
</dbReference>
<dbReference type="RefSeq" id="WP_168660250.1">
    <property type="nucleotide sequence ID" value="NZ_CP051180.1"/>
</dbReference>
<evidence type="ECO:0000256" key="1">
    <source>
        <dbReference type="PROSITE-ProRule" id="PRU00339"/>
    </source>
</evidence>
<feature type="repeat" description="TPR" evidence="1">
    <location>
        <begin position="75"/>
        <end position="108"/>
    </location>
</feature>
<dbReference type="PROSITE" id="PS51257">
    <property type="entry name" value="PROKAR_LIPOPROTEIN"/>
    <property type="match status" value="1"/>
</dbReference>
<dbReference type="KEGG" id="fes:HER31_08915"/>
<accession>A0A6H1UED2</accession>
<dbReference type="Proteomes" id="UP000501602">
    <property type="component" value="Chromosome"/>
</dbReference>
<dbReference type="EMBL" id="CP051180">
    <property type="protein sequence ID" value="QIZ76989.1"/>
    <property type="molecule type" value="Genomic_DNA"/>
</dbReference>
<sequence>MNSKCLVVIGLLGLVGCVQKTTYRGSDQTVVAQDVDHVAAARERLSLGLAYLRRGDSEQAKYNFERALKHTPNDSEALLAMGYYFDAVKDVERAEGYYRRAVNTSPFNADAANNLGVFLCKQEQYEEADKWLNRAVSSDGYIRLGQTYENLGLCAQKAGWTERAADYYQKALNHDPRRSASLLQVAELQYQTEKLDDARFYLERYHNNGNESAASLWLGAELEFEANNTDAARRYGVLLLAKYPTSAQAKEYRTKYY</sequence>
<keyword evidence="1" id="KW-0802">TPR repeat</keyword>
<name>A0A6H1UED2_9GAMM</name>
<dbReference type="SMART" id="SM00028">
    <property type="entry name" value="TPR"/>
    <property type="match status" value="4"/>
</dbReference>
<dbReference type="PROSITE" id="PS50005">
    <property type="entry name" value="TPR"/>
    <property type="match status" value="3"/>
</dbReference>